<evidence type="ECO:0000313" key="3">
    <source>
        <dbReference type="EMBL" id="SFQ53810.1"/>
    </source>
</evidence>
<reference evidence="2" key="1">
    <citation type="submission" date="2016-10" db="EMBL/GenBank/DDBJ databases">
        <authorList>
            <person name="de Groot N.N."/>
        </authorList>
    </citation>
    <scope>NUCLEOTIDE SEQUENCE [LARGE SCALE GENOMIC DNA]</scope>
    <source>
        <strain evidence="2">JCM 18195</strain>
    </source>
</reference>
<dbReference type="GO" id="GO:0015074">
    <property type="term" value="P:DNA integration"/>
    <property type="evidence" value="ECO:0007669"/>
    <property type="project" value="InterPro"/>
</dbReference>
<organism evidence="2 4">
    <name type="scientific">Geopseudomonas sagittaria</name>
    <dbReference type="NCBI Taxonomy" id="1135990"/>
    <lineage>
        <taxon>Bacteria</taxon>
        <taxon>Pseudomonadati</taxon>
        <taxon>Pseudomonadota</taxon>
        <taxon>Gammaproteobacteria</taxon>
        <taxon>Pseudomonadales</taxon>
        <taxon>Pseudomonadaceae</taxon>
        <taxon>Geopseudomonas</taxon>
    </lineage>
</organism>
<keyword evidence="4" id="KW-1185">Reference proteome</keyword>
<proteinExistence type="predicted"/>
<protein>
    <submittedName>
        <fullName evidence="2">Phage integrase family protein</fullName>
    </submittedName>
</protein>
<sequence>MRIIHKNEMPEPTLDSPLVQVAWIFDMRASLAKSNSAANNFTNAKKYFLEFIKAYFSEGKALDPYYVDCEFDEYTLLRFKHYFDDLGMSSYHSAGVLSAVRQTFQTAIENQWIKLKSFIDYVLPAGSRETDARRPYSEKDMAAIVKALNDDIRFARKILSPYVRTGRGHAPDLSAHQTLGMKRENGWWDDEDNMCWYFENELNCQAITHLHPDAQKKHKYFLIVATTRHGGIHNLYRRLGVTAWIGHELIMPYIYKLLAETGLNPSVALALKIDDYQDGHPLTNRPYLRYWKERGSGEGELHLELFESGVLTLDDQQAKNIKRIWADVVALTASFRHELPPESRDRLFVYQSRASSCAGQARDFLKWTGLHTSWTKDFVRRHQLFDAQGEYLSVTMSRFRPSLVSRMLKRGVDIYIVKSILGHRSILTTLRYIDSHDFNPLARKEVKNTLEIIRDNRREYECAPKPLAVESYTENDVIFSTGLAFCKNVFSPPESIRKAGGINLGSPCTYFNMCLKCPNVLIVQENLPQLFALRRQYMVAMDQGLSATTHRSAIMQNIHVLNGLLDAKTSDWPDHVLAEAERRSEFIDVLVDPVAIRGMCS</sequence>
<dbReference type="Gene3D" id="1.10.443.10">
    <property type="entry name" value="Intergrase catalytic core"/>
    <property type="match status" value="1"/>
</dbReference>
<evidence type="ECO:0000313" key="2">
    <source>
        <dbReference type="EMBL" id="SFP69006.1"/>
    </source>
</evidence>
<dbReference type="AlphaFoldDB" id="A0A1I5SF85"/>
<dbReference type="RefSeq" id="WP_092429851.1">
    <property type="nucleotide sequence ID" value="NZ_FOXM01000004.1"/>
</dbReference>
<dbReference type="GO" id="GO:0006310">
    <property type="term" value="P:DNA recombination"/>
    <property type="evidence" value="ECO:0007669"/>
    <property type="project" value="UniProtKB-KW"/>
</dbReference>
<accession>A0A1I5SF85</accession>
<evidence type="ECO:0000313" key="4">
    <source>
        <dbReference type="Proteomes" id="UP000243084"/>
    </source>
</evidence>
<dbReference type="Proteomes" id="UP000243084">
    <property type="component" value="Unassembled WGS sequence"/>
</dbReference>
<keyword evidence="1" id="KW-0233">DNA recombination</keyword>
<dbReference type="CDD" id="cd00397">
    <property type="entry name" value="DNA_BRE_C"/>
    <property type="match status" value="1"/>
</dbReference>
<gene>
    <name evidence="2" type="ORF">SAMN05216229_104329</name>
    <name evidence="3" type="ORF">SAMN05216229_1335</name>
</gene>
<dbReference type="OrthoDB" id="6652000at2"/>
<dbReference type="EMBL" id="FOXM01000033">
    <property type="protein sequence ID" value="SFQ53810.1"/>
    <property type="molecule type" value="Genomic_DNA"/>
</dbReference>
<dbReference type="InterPro" id="IPR011010">
    <property type="entry name" value="DNA_brk_join_enz"/>
</dbReference>
<dbReference type="GO" id="GO:0003677">
    <property type="term" value="F:DNA binding"/>
    <property type="evidence" value="ECO:0007669"/>
    <property type="project" value="InterPro"/>
</dbReference>
<dbReference type="SUPFAM" id="SSF56349">
    <property type="entry name" value="DNA breaking-rejoining enzymes"/>
    <property type="match status" value="1"/>
</dbReference>
<name>A0A1I5SF85_9GAMM</name>
<dbReference type="EMBL" id="FOXM01000004">
    <property type="protein sequence ID" value="SFP69006.1"/>
    <property type="molecule type" value="Genomic_DNA"/>
</dbReference>
<evidence type="ECO:0000256" key="1">
    <source>
        <dbReference type="ARBA" id="ARBA00023172"/>
    </source>
</evidence>
<reference evidence="4" key="2">
    <citation type="submission" date="2016-10" db="EMBL/GenBank/DDBJ databases">
        <authorList>
            <person name="Varghese N."/>
            <person name="Submissions S."/>
        </authorList>
    </citation>
    <scope>NUCLEOTIDE SEQUENCE [LARGE SCALE GENOMIC DNA]</scope>
    <source>
        <strain evidence="4">JCM 18195</strain>
    </source>
</reference>
<dbReference type="InterPro" id="IPR013762">
    <property type="entry name" value="Integrase-like_cat_sf"/>
</dbReference>